<dbReference type="EMBL" id="JACU01000012">
    <property type="protein sequence ID" value="KMS51400.1"/>
    <property type="molecule type" value="Genomic_DNA"/>
</dbReference>
<evidence type="ECO:0000313" key="3">
    <source>
        <dbReference type="Proteomes" id="UP000052268"/>
    </source>
</evidence>
<feature type="domain" description="ABC-three component systems C-terminal" evidence="1">
    <location>
        <begin position="171"/>
        <end position="294"/>
    </location>
</feature>
<dbReference type="AlphaFoldDB" id="A0A0J8A7R1"/>
<dbReference type="RefSeq" id="WP_021243504.1">
    <property type="nucleotide sequence ID" value="NZ_KQ130458.1"/>
</dbReference>
<sequence>MDDTQRFAYGLKFENAFLRERGKAFETLFARIMAHAFPGDFQPVRPYGPKGDLKCDGFRASDGTVFQCYAPDAMKLEPILAKVDEDFAGALVHWTTKMLRWEFVHNDSRGLPAEAVKKLAALNAANPNVALAVCGEAELRLIAMSLALHQLEDLFGAVPSGRVLEKLDFEALRPVLLAIQRQEPDAEPSLVAPSAAKLERNALSQDAAGLLRQGRRREQLVEAFFAGWPDPDLGEEIAQAFRVRYQALKAVGLSPDDIFGELQAFAGGMTGEPARQGAVLAVLSYFFERCDIFEDAIRIDAI</sequence>
<keyword evidence="3" id="KW-1185">Reference proteome</keyword>
<dbReference type="Proteomes" id="UP000052268">
    <property type="component" value="Unassembled WGS sequence"/>
</dbReference>
<organism evidence="2 3">
    <name type="scientific">Novosphingobium barchaimii LL02</name>
    <dbReference type="NCBI Taxonomy" id="1114963"/>
    <lineage>
        <taxon>Bacteria</taxon>
        <taxon>Pseudomonadati</taxon>
        <taxon>Pseudomonadota</taxon>
        <taxon>Alphaproteobacteria</taxon>
        <taxon>Sphingomonadales</taxon>
        <taxon>Sphingomonadaceae</taxon>
        <taxon>Novosphingobium</taxon>
    </lineage>
</organism>
<gene>
    <name evidence="2" type="ORF">V474_03985</name>
</gene>
<proteinExistence type="predicted"/>
<comment type="caution">
    <text evidence="2">The sequence shown here is derived from an EMBL/GenBank/DDBJ whole genome shotgun (WGS) entry which is preliminary data.</text>
</comment>
<protein>
    <recommendedName>
        <fullName evidence="1">ABC-three component systems C-terminal domain-containing protein</fullName>
    </recommendedName>
</protein>
<evidence type="ECO:0000313" key="2">
    <source>
        <dbReference type="EMBL" id="KMS51400.1"/>
    </source>
</evidence>
<dbReference type="Pfam" id="PF20275">
    <property type="entry name" value="CTD10"/>
    <property type="match status" value="1"/>
</dbReference>
<dbReference type="PATRIC" id="fig|1114963.3.peg.4427"/>
<reference evidence="2 3" key="1">
    <citation type="journal article" date="2015" name="G3 (Bethesda)">
        <title>Insights into Ongoing Evolution of the Hexachlorocyclohexane Catabolic Pathway from Comparative Genomics of Ten Sphingomonadaceae Strains.</title>
        <authorList>
            <person name="Pearce S.L."/>
            <person name="Oakeshott J.G."/>
            <person name="Pandey G."/>
        </authorList>
    </citation>
    <scope>NUCLEOTIDE SEQUENCE [LARGE SCALE GENOMIC DNA]</scope>
    <source>
        <strain evidence="2 3">LL02</strain>
    </source>
</reference>
<accession>A0A0J8A7R1</accession>
<dbReference type="OrthoDB" id="596297at2"/>
<evidence type="ECO:0000259" key="1">
    <source>
        <dbReference type="Pfam" id="PF20275"/>
    </source>
</evidence>
<dbReference type="InterPro" id="IPR046919">
    <property type="entry name" value="ABC-3C_CTD10"/>
</dbReference>
<name>A0A0J8A7R1_9SPHN</name>